<dbReference type="PANTHER" id="PTHR37812:SF1">
    <property type="entry name" value="MU-LIKE PROPHAGE FLUMU PROTEIN C"/>
    <property type="match status" value="1"/>
</dbReference>
<evidence type="ECO:0000313" key="3">
    <source>
        <dbReference type="Proteomes" id="UP000012179"/>
    </source>
</evidence>
<reference evidence="2 3" key="1">
    <citation type="journal article" date="2015" name="Int. J. Syst. Evol. Microbiol.">
        <title>Nitrosospira lacus sp. nov., a psychrotolerant, ammonia-oxidizing bacterium from sandy lake sediment.</title>
        <authorList>
            <person name="Urakawa H."/>
            <person name="Garcia J.C."/>
            <person name="Nielsen J.L."/>
            <person name="Le V.Q."/>
            <person name="Kozlowski J.A."/>
            <person name="Stein L.Y."/>
            <person name="Lim C.K."/>
            <person name="Pommerening-Roser A."/>
            <person name="Martens-Habbena W."/>
            <person name="Stahl D.A."/>
            <person name="Klotz M.G."/>
        </authorList>
    </citation>
    <scope>NUCLEOTIDE SEQUENCE [LARGE SCALE GENOMIC DNA]</scope>
    <source>
        <strain evidence="2 3">APG3</strain>
    </source>
</reference>
<feature type="domain" description="Mor transcription activator" evidence="1">
    <location>
        <begin position="8"/>
        <end position="114"/>
    </location>
</feature>
<sequence length="122" mass="13789">MTVDPASKNAELLSDLVIHVAETTRTLCGVSDEKAIEVGQAVADLMAHIWGGQLIYFPKGMIRNLSKRDREIYAEFNGSNHSALAKKHDVSIQWIYRIIEKVRLEEVALRQPNLFNFPPADR</sequence>
<dbReference type="InterPro" id="IPR052411">
    <property type="entry name" value="c-mor_Regulatory_Protein"/>
</dbReference>
<dbReference type="PANTHER" id="PTHR37812">
    <property type="entry name" value="MU-LIKE PROPHAGE FLUMU PROTEIN C"/>
    <property type="match status" value="1"/>
</dbReference>
<dbReference type="SUPFAM" id="SSF46689">
    <property type="entry name" value="Homeodomain-like"/>
    <property type="match status" value="1"/>
</dbReference>
<dbReference type="OrthoDB" id="8906055at2"/>
<dbReference type="Gene3D" id="1.10.10.60">
    <property type="entry name" value="Homeodomain-like"/>
    <property type="match status" value="1"/>
</dbReference>
<dbReference type="AlphaFoldDB" id="A0A1W6STJ0"/>
<dbReference type="eggNOG" id="COG5566">
    <property type="taxonomic scope" value="Bacteria"/>
</dbReference>
<dbReference type="GO" id="GO:0003677">
    <property type="term" value="F:DNA binding"/>
    <property type="evidence" value="ECO:0007669"/>
    <property type="project" value="UniProtKB-KW"/>
</dbReference>
<proteinExistence type="predicted"/>
<protein>
    <submittedName>
        <fullName evidence="2">DNA-binding protein</fullName>
    </submittedName>
</protein>
<dbReference type="Proteomes" id="UP000012179">
    <property type="component" value="Chromosome"/>
</dbReference>
<organism evidence="2 3">
    <name type="scientific">Nitrosospira lacus</name>
    <dbReference type="NCBI Taxonomy" id="1288494"/>
    <lineage>
        <taxon>Bacteria</taxon>
        <taxon>Pseudomonadati</taxon>
        <taxon>Pseudomonadota</taxon>
        <taxon>Betaproteobacteria</taxon>
        <taxon>Nitrosomonadales</taxon>
        <taxon>Nitrosomonadaceae</taxon>
        <taxon>Nitrosospira</taxon>
    </lineage>
</organism>
<dbReference type="InterPro" id="IPR009057">
    <property type="entry name" value="Homeodomain-like_sf"/>
</dbReference>
<evidence type="ECO:0000259" key="1">
    <source>
        <dbReference type="Pfam" id="PF08765"/>
    </source>
</evidence>
<name>A0A1W6STJ0_9PROT</name>
<dbReference type="EMBL" id="CP021106">
    <property type="protein sequence ID" value="ARO89099.1"/>
    <property type="molecule type" value="Genomic_DNA"/>
</dbReference>
<dbReference type="KEGG" id="nlc:EBAPG3_010320"/>
<dbReference type="Pfam" id="PF08765">
    <property type="entry name" value="Mor"/>
    <property type="match status" value="1"/>
</dbReference>
<gene>
    <name evidence="2" type="ORF">EBAPG3_010320</name>
</gene>
<keyword evidence="2" id="KW-0238">DNA-binding</keyword>
<dbReference type="InterPro" id="IPR014875">
    <property type="entry name" value="Mor_transcription_activator"/>
</dbReference>
<keyword evidence="3" id="KW-1185">Reference proteome</keyword>
<evidence type="ECO:0000313" key="2">
    <source>
        <dbReference type="EMBL" id="ARO89099.1"/>
    </source>
</evidence>
<accession>A0A1W6STJ0</accession>